<dbReference type="FunFam" id="3.40.50.300:FF:000127">
    <property type="entry name" value="Ribose import ATP-binding protein RbsA"/>
    <property type="match status" value="1"/>
</dbReference>
<feature type="domain" description="ABC transporter" evidence="9">
    <location>
        <begin position="7"/>
        <end position="242"/>
    </location>
</feature>
<evidence type="ECO:0000256" key="5">
    <source>
        <dbReference type="ARBA" id="ARBA00022741"/>
    </source>
</evidence>
<dbReference type="CDD" id="cd03215">
    <property type="entry name" value="ABC_Carb_Monos_II"/>
    <property type="match status" value="1"/>
</dbReference>
<dbReference type="InterPro" id="IPR017871">
    <property type="entry name" value="ABC_transporter-like_CS"/>
</dbReference>
<dbReference type="SMART" id="SM00382">
    <property type="entry name" value="AAA"/>
    <property type="match status" value="2"/>
</dbReference>
<dbReference type="InterPro" id="IPR003593">
    <property type="entry name" value="AAA+_ATPase"/>
</dbReference>
<organism evidence="10 11">
    <name type="scientific">Propionispora vibrioides</name>
    <dbReference type="NCBI Taxonomy" id="112903"/>
    <lineage>
        <taxon>Bacteria</taxon>
        <taxon>Bacillati</taxon>
        <taxon>Bacillota</taxon>
        <taxon>Negativicutes</taxon>
        <taxon>Selenomonadales</taxon>
        <taxon>Sporomusaceae</taxon>
        <taxon>Propionispora</taxon>
    </lineage>
</organism>
<dbReference type="PROSITE" id="PS50893">
    <property type="entry name" value="ABC_TRANSPORTER_2"/>
    <property type="match status" value="2"/>
</dbReference>
<dbReference type="InterPro" id="IPR003439">
    <property type="entry name" value="ABC_transporter-like_ATP-bd"/>
</dbReference>
<evidence type="ECO:0000256" key="7">
    <source>
        <dbReference type="ARBA" id="ARBA00022967"/>
    </source>
</evidence>
<accession>A0A1H8XQ48</accession>
<keyword evidence="3" id="KW-1003">Cell membrane</keyword>
<dbReference type="GO" id="GO:0016887">
    <property type="term" value="F:ATP hydrolysis activity"/>
    <property type="evidence" value="ECO:0007669"/>
    <property type="project" value="InterPro"/>
</dbReference>
<dbReference type="PANTHER" id="PTHR43790">
    <property type="entry name" value="CARBOHYDRATE TRANSPORT ATP-BINDING PROTEIN MG119-RELATED"/>
    <property type="match status" value="1"/>
</dbReference>
<reference evidence="10 11" key="1">
    <citation type="submission" date="2016-10" db="EMBL/GenBank/DDBJ databases">
        <authorList>
            <person name="de Groot N.N."/>
        </authorList>
    </citation>
    <scope>NUCLEOTIDE SEQUENCE [LARGE SCALE GENOMIC DNA]</scope>
    <source>
        <strain evidence="10 11">DSM 13305</strain>
    </source>
</reference>
<keyword evidence="11" id="KW-1185">Reference proteome</keyword>
<keyword evidence="8" id="KW-0472">Membrane</keyword>
<dbReference type="GO" id="GO:0005886">
    <property type="term" value="C:plasma membrane"/>
    <property type="evidence" value="ECO:0007669"/>
    <property type="project" value="UniProtKB-SubCell"/>
</dbReference>
<dbReference type="EMBL" id="FODY01000027">
    <property type="protein sequence ID" value="SEP42029.1"/>
    <property type="molecule type" value="Genomic_DNA"/>
</dbReference>
<evidence type="ECO:0000256" key="4">
    <source>
        <dbReference type="ARBA" id="ARBA00022737"/>
    </source>
</evidence>
<dbReference type="AlphaFoldDB" id="A0A1H8XQ48"/>
<evidence type="ECO:0000259" key="9">
    <source>
        <dbReference type="PROSITE" id="PS50893"/>
    </source>
</evidence>
<sequence>MMSDYVLSLEGIQKSFGGVPVLKDVDFRLKRGSVHALVGGNGAGKSTLMKILTGIYSSDAGTIRINGKETKINKFNDAQKNGISIIFQELSLIPTLSVTENIFLNKELKKGIFLDKKEMHRKAQSLMKELGIDIDVEERIGNLNVGYCQLIEIAKALRKNASVLVMDEPTASLSDKETEILFKIINNLRERQVSIVYISHRMNEIFKIADEISVLCNGKIVASQPTAAYTLKSLIQYMMGNSAGKTMEWKERITPVGESSLLEVSHLKVEDILKDVSFTVRQREVVGVAGLMGSGRTELLECLFGIRKLSGGEVKLEGKTVRFRNIRQAIEYGVALVPEDRRRQGLVIQHLLKDNLIITNMKTVKRRGIISSEQVKKLSERWIRELGIKTDGINVKMLNLSGGNQQKLVIAKWLNTKPKLLLLDEPTAGVDIVAKGEIIDLVRQFVSQNRGVIFVSSELSEMMAICDRIIVLNNGTVTGVLEHCEIKSEEVLQHAIQNQ</sequence>
<name>A0A1H8XQ48_9FIRM</name>
<evidence type="ECO:0000256" key="6">
    <source>
        <dbReference type="ARBA" id="ARBA00022840"/>
    </source>
</evidence>
<dbReference type="STRING" id="112903.SAMN04490178_12739"/>
<dbReference type="Gene3D" id="3.40.50.300">
    <property type="entry name" value="P-loop containing nucleotide triphosphate hydrolases"/>
    <property type="match status" value="2"/>
</dbReference>
<keyword evidence="2" id="KW-0813">Transport</keyword>
<proteinExistence type="predicted"/>
<evidence type="ECO:0000313" key="11">
    <source>
        <dbReference type="Proteomes" id="UP000198847"/>
    </source>
</evidence>
<protein>
    <submittedName>
        <fullName evidence="10">Monosaccharide ABC transporter ATP-binding protein, CUT2 family</fullName>
    </submittedName>
</protein>
<dbReference type="InterPro" id="IPR027417">
    <property type="entry name" value="P-loop_NTPase"/>
</dbReference>
<gene>
    <name evidence="10" type="ORF">SAMN04490178_12739</name>
</gene>
<dbReference type="InterPro" id="IPR050107">
    <property type="entry name" value="ABC_carbohydrate_import_ATPase"/>
</dbReference>
<evidence type="ECO:0000313" key="10">
    <source>
        <dbReference type="EMBL" id="SEP42029.1"/>
    </source>
</evidence>
<feature type="domain" description="ABC transporter" evidence="9">
    <location>
        <begin position="256"/>
        <end position="499"/>
    </location>
</feature>
<keyword evidence="6 10" id="KW-0067">ATP-binding</keyword>
<evidence type="ECO:0000256" key="3">
    <source>
        <dbReference type="ARBA" id="ARBA00022475"/>
    </source>
</evidence>
<dbReference type="Proteomes" id="UP000198847">
    <property type="component" value="Unassembled WGS sequence"/>
</dbReference>
<evidence type="ECO:0000256" key="2">
    <source>
        <dbReference type="ARBA" id="ARBA00022448"/>
    </source>
</evidence>
<dbReference type="CDD" id="cd03216">
    <property type="entry name" value="ABC_Carb_Monos_I"/>
    <property type="match status" value="1"/>
</dbReference>
<comment type="subcellular location">
    <subcellularLocation>
        <location evidence="1">Cell membrane</location>
        <topology evidence="1">Peripheral membrane protein</topology>
    </subcellularLocation>
</comment>
<dbReference type="RefSeq" id="WP_091750649.1">
    <property type="nucleotide sequence ID" value="NZ_FODY01000027.1"/>
</dbReference>
<keyword evidence="5" id="KW-0547">Nucleotide-binding</keyword>
<dbReference type="GO" id="GO:0005524">
    <property type="term" value="F:ATP binding"/>
    <property type="evidence" value="ECO:0007669"/>
    <property type="project" value="UniProtKB-KW"/>
</dbReference>
<keyword evidence="7" id="KW-1278">Translocase</keyword>
<dbReference type="SUPFAM" id="SSF52540">
    <property type="entry name" value="P-loop containing nucleoside triphosphate hydrolases"/>
    <property type="match status" value="2"/>
</dbReference>
<keyword evidence="4" id="KW-0677">Repeat</keyword>
<evidence type="ECO:0000256" key="1">
    <source>
        <dbReference type="ARBA" id="ARBA00004202"/>
    </source>
</evidence>
<dbReference type="PROSITE" id="PS00211">
    <property type="entry name" value="ABC_TRANSPORTER_1"/>
    <property type="match status" value="1"/>
</dbReference>
<dbReference type="PANTHER" id="PTHR43790:SF9">
    <property type="entry name" value="GALACTOFURANOSE TRANSPORTER ATP-BINDING PROTEIN YTFR"/>
    <property type="match status" value="1"/>
</dbReference>
<dbReference type="Pfam" id="PF00005">
    <property type="entry name" value="ABC_tran"/>
    <property type="match status" value="2"/>
</dbReference>
<dbReference type="OrthoDB" id="9766104at2"/>
<evidence type="ECO:0000256" key="8">
    <source>
        <dbReference type="ARBA" id="ARBA00023136"/>
    </source>
</evidence>